<keyword evidence="10 17" id="KW-0812">Transmembrane</keyword>
<dbReference type="InterPro" id="IPR014312">
    <property type="entry name" value="Succ_DH_anchor"/>
</dbReference>
<comment type="cofactor">
    <cofactor evidence="1">
        <name>heme</name>
        <dbReference type="ChEBI" id="CHEBI:30413"/>
    </cofactor>
</comment>
<feature type="region of interest" description="Disordered" evidence="16">
    <location>
        <begin position="1"/>
        <end position="26"/>
    </location>
</feature>
<sequence>MSEHIPAVNRQTSMQSGLGRVRGSGSARNGTHHWWMQRVTSIALLPLTIWLVFSLAVHAGDPWEVMAEWIGRPFNAVLLIVLIGIGFHHTEAGLQVVIEDYIRPERRAMVAGLVIKAICLVLGLLSALAVVRLAV</sequence>
<comment type="subcellular location">
    <subcellularLocation>
        <location evidence="3">Membrane</location>
        <topology evidence="3">Multi-pass membrane protein</topology>
    </subcellularLocation>
</comment>
<proteinExistence type="predicted"/>
<dbReference type="GO" id="GO:0020037">
    <property type="term" value="F:heme binding"/>
    <property type="evidence" value="ECO:0007669"/>
    <property type="project" value="InterPro"/>
</dbReference>
<evidence type="ECO:0000256" key="2">
    <source>
        <dbReference type="ARBA" id="ARBA00004050"/>
    </source>
</evidence>
<evidence type="ECO:0000256" key="9">
    <source>
        <dbReference type="ARBA" id="ARBA00022617"/>
    </source>
</evidence>
<dbReference type="AlphaFoldDB" id="A0A940MVL3"/>
<gene>
    <name evidence="18" type="primary">sdhD</name>
    <name evidence="18" type="ORF">J5Y10_02210</name>
</gene>
<reference evidence="18" key="1">
    <citation type="submission" date="2021-03" db="EMBL/GenBank/DDBJ databases">
        <authorList>
            <person name="So Y."/>
        </authorList>
    </citation>
    <scope>NUCLEOTIDE SEQUENCE</scope>
    <source>
        <strain evidence="18">SG15</strain>
    </source>
</reference>
<keyword evidence="19" id="KW-1185">Reference proteome</keyword>
<evidence type="ECO:0000256" key="1">
    <source>
        <dbReference type="ARBA" id="ARBA00001971"/>
    </source>
</evidence>
<evidence type="ECO:0000256" key="10">
    <source>
        <dbReference type="ARBA" id="ARBA00022692"/>
    </source>
</evidence>
<evidence type="ECO:0000256" key="13">
    <source>
        <dbReference type="ARBA" id="ARBA00022989"/>
    </source>
</evidence>
<dbReference type="SUPFAM" id="SSF81343">
    <property type="entry name" value="Fumarate reductase respiratory complex transmembrane subunits"/>
    <property type="match status" value="1"/>
</dbReference>
<dbReference type="EMBL" id="JAGIZA010000001">
    <property type="protein sequence ID" value="MBP0491589.1"/>
    <property type="molecule type" value="Genomic_DNA"/>
</dbReference>
<evidence type="ECO:0000256" key="3">
    <source>
        <dbReference type="ARBA" id="ARBA00004141"/>
    </source>
</evidence>
<dbReference type="Gene3D" id="1.20.1300.10">
    <property type="entry name" value="Fumarate reductase/succinate dehydrogenase, transmembrane subunit"/>
    <property type="match status" value="1"/>
</dbReference>
<keyword evidence="11" id="KW-0479">Metal-binding</keyword>
<dbReference type="Pfam" id="PF01127">
    <property type="entry name" value="Sdh_cyt"/>
    <property type="match status" value="1"/>
</dbReference>
<dbReference type="InterPro" id="IPR000701">
    <property type="entry name" value="SuccDH_FuR_B_TM-su"/>
</dbReference>
<keyword evidence="15 17" id="KW-0472">Membrane</keyword>
<evidence type="ECO:0000256" key="12">
    <source>
        <dbReference type="ARBA" id="ARBA00022982"/>
    </source>
</evidence>
<dbReference type="NCBIfam" id="TIGR02968">
    <property type="entry name" value="succ_dehyd_anc"/>
    <property type="match status" value="1"/>
</dbReference>
<feature type="transmembrane region" description="Helical" evidence="17">
    <location>
        <begin position="69"/>
        <end position="87"/>
    </location>
</feature>
<evidence type="ECO:0000256" key="6">
    <source>
        <dbReference type="ARBA" id="ARBA00019425"/>
    </source>
</evidence>
<dbReference type="GO" id="GO:0006099">
    <property type="term" value="P:tricarboxylic acid cycle"/>
    <property type="evidence" value="ECO:0007669"/>
    <property type="project" value="UniProtKB-KW"/>
</dbReference>
<protein>
    <recommendedName>
        <fullName evidence="6">Succinate dehydrogenase hydrophobic membrane anchor subunit</fullName>
    </recommendedName>
</protein>
<evidence type="ECO:0000256" key="4">
    <source>
        <dbReference type="ARBA" id="ARBA00005163"/>
    </source>
</evidence>
<evidence type="ECO:0000313" key="18">
    <source>
        <dbReference type="EMBL" id="MBP0491589.1"/>
    </source>
</evidence>
<dbReference type="Proteomes" id="UP000677537">
    <property type="component" value="Unassembled WGS sequence"/>
</dbReference>
<evidence type="ECO:0000256" key="8">
    <source>
        <dbReference type="ARBA" id="ARBA00022532"/>
    </source>
</evidence>
<evidence type="ECO:0000256" key="16">
    <source>
        <dbReference type="SAM" id="MobiDB-lite"/>
    </source>
</evidence>
<keyword evidence="9" id="KW-0349">Heme</keyword>
<keyword evidence="13 17" id="KW-1133">Transmembrane helix</keyword>
<evidence type="ECO:0000256" key="14">
    <source>
        <dbReference type="ARBA" id="ARBA00023004"/>
    </source>
</evidence>
<keyword evidence="12" id="KW-0249">Electron transport</keyword>
<evidence type="ECO:0000256" key="7">
    <source>
        <dbReference type="ARBA" id="ARBA00022448"/>
    </source>
</evidence>
<dbReference type="RefSeq" id="WP_209370152.1">
    <property type="nucleotide sequence ID" value="NZ_JAGIZA010000001.1"/>
</dbReference>
<organism evidence="18 19">
    <name type="scientific">Roseomonas indoligenes</name>
    <dbReference type="NCBI Taxonomy" id="2820811"/>
    <lineage>
        <taxon>Bacteria</taxon>
        <taxon>Pseudomonadati</taxon>
        <taxon>Pseudomonadota</taxon>
        <taxon>Alphaproteobacteria</taxon>
        <taxon>Acetobacterales</taxon>
        <taxon>Roseomonadaceae</taxon>
        <taxon>Roseomonas</taxon>
    </lineage>
</organism>
<name>A0A940MVL3_9PROT</name>
<evidence type="ECO:0000256" key="5">
    <source>
        <dbReference type="ARBA" id="ARBA00011558"/>
    </source>
</evidence>
<comment type="pathway">
    <text evidence="4">Carbohydrate metabolism; tricarboxylic acid cycle.</text>
</comment>
<accession>A0A940MVL3</accession>
<dbReference type="GO" id="GO:0016020">
    <property type="term" value="C:membrane"/>
    <property type="evidence" value="ECO:0007669"/>
    <property type="project" value="UniProtKB-SubCell"/>
</dbReference>
<evidence type="ECO:0000256" key="11">
    <source>
        <dbReference type="ARBA" id="ARBA00022723"/>
    </source>
</evidence>
<evidence type="ECO:0000256" key="17">
    <source>
        <dbReference type="SAM" id="Phobius"/>
    </source>
</evidence>
<comment type="caution">
    <text evidence="18">The sequence shown here is derived from an EMBL/GenBank/DDBJ whole genome shotgun (WGS) entry which is preliminary data.</text>
</comment>
<comment type="function">
    <text evidence="2">Membrane-anchoring subunit of succinate dehydrogenase (SDH).</text>
</comment>
<comment type="subunit">
    <text evidence="5">Part of an enzyme complex containing four subunits: a flavoprotein, an iron-sulfur protein, plus two membrane-anchoring proteins, SdhC and SdhD.</text>
</comment>
<dbReference type="GO" id="GO:0046872">
    <property type="term" value="F:metal ion binding"/>
    <property type="evidence" value="ECO:0007669"/>
    <property type="project" value="UniProtKB-KW"/>
</dbReference>
<keyword evidence="14" id="KW-0408">Iron</keyword>
<dbReference type="InterPro" id="IPR034804">
    <property type="entry name" value="SQR/QFR_C/D"/>
</dbReference>
<dbReference type="CDD" id="cd03495">
    <property type="entry name" value="SQR_TypeC_SdhD_like"/>
    <property type="match status" value="1"/>
</dbReference>
<feature type="transmembrane region" description="Helical" evidence="17">
    <location>
        <begin position="108"/>
        <end position="131"/>
    </location>
</feature>
<keyword evidence="8" id="KW-0816">Tricarboxylic acid cycle</keyword>
<feature type="transmembrane region" description="Helical" evidence="17">
    <location>
        <begin position="39"/>
        <end position="57"/>
    </location>
</feature>
<evidence type="ECO:0000256" key="15">
    <source>
        <dbReference type="ARBA" id="ARBA00023136"/>
    </source>
</evidence>
<keyword evidence="7" id="KW-0813">Transport</keyword>
<evidence type="ECO:0000313" key="19">
    <source>
        <dbReference type="Proteomes" id="UP000677537"/>
    </source>
</evidence>